<feature type="coiled-coil region" evidence="1">
    <location>
        <begin position="308"/>
        <end position="342"/>
    </location>
</feature>
<name>A0A0T6DNT0_9GAMM</name>
<dbReference type="AlphaFoldDB" id="A0A0T6DNT0"/>
<comment type="caution">
    <text evidence="2">The sequence shown here is derived from an EMBL/GenBank/DDBJ whole genome shotgun (WGS) entry which is preliminary data.</text>
</comment>
<organism evidence="2 3">
    <name type="scientific">Psychrobacter piscatorii</name>
    <dbReference type="NCBI Taxonomy" id="554343"/>
    <lineage>
        <taxon>Bacteria</taxon>
        <taxon>Pseudomonadati</taxon>
        <taxon>Pseudomonadota</taxon>
        <taxon>Gammaproteobacteria</taxon>
        <taxon>Moraxellales</taxon>
        <taxon>Moraxellaceae</taxon>
        <taxon>Psychrobacter</taxon>
    </lineage>
</organism>
<accession>A0A0T6DNT0</accession>
<evidence type="ECO:0000313" key="2">
    <source>
        <dbReference type="EMBL" id="KRU21610.1"/>
    </source>
</evidence>
<keyword evidence="3" id="KW-1185">Reference proteome</keyword>
<dbReference type="Proteomes" id="UP000051202">
    <property type="component" value="Unassembled WGS sequence"/>
</dbReference>
<dbReference type="EMBL" id="LNDJ01000103">
    <property type="protein sequence ID" value="KRU21610.1"/>
    <property type="molecule type" value="Genomic_DNA"/>
</dbReference>
<keyword evidence="1" id="KW-0175">Coiled coil</keyword>
<protein>
    <submittedName>
        <fullName evidence="2">Uncharacterized protein</fullName>
    </submittedName>
</protein>
<reference evidence="2 3" key="1">
    <citation type="submission" date="2015-11" db="EMBL/GenBank/DDBJ databases">
        <title>Permanent draft genome of Psychrobacter piscatorii LQ58.</title>
        <authorList>
            <person name="Zhou M."/>
            <person name="Dong B."/>
            <person name="Liu Q."/>
        </authorList>
    </citation>
    <scope>NUCLEOTIDE SEQUENCE [LARGE SCALE GENOMIC DNA]</scope>
    <source>
        <strain evidence="2 3">LQ58</strain>
    </source>
</reference>
<dbReference type="STRING" id="554343.AS194_11635"/>
<evidence type="ECO:0000313" key="3">
    <source>
        <dbReference type="Proteomes" id="UP000051202"/>
    </source>
</evidence>
<evidence type="ECO:0000256" key="1">
    <source>
        <dbReference type="SAM" id="Coils"/>
    </source>
</evidence>
<dbReference type="RefSeq" id="WP_058025580.1">
    <property type="nucleotide sequence ID" value="NZ_LNDJ01000103.1"/>
</dbReference>
<proteinExistence type="predicted"/>
<sequence length="446" mass="51480">MIKYLSIDEAILITENKIRGSMFETLGAKQFLDRFINKGQLKPIYYFDGYAVLKHSAQLDFKGVEIKNIWRIEGYFKDDHSLYLESRKSFSSSIPFRDSAFKGLSNSIFKLRQNAGYVHEIIVSRFIGDDETSKVINNIKPNDEYYNDSHAWLFHEEPSYEHTYEYEDIEESILIDRDNVFFSIEDINNILEQLPVNTGQHTTALNISEQPNQLLTDAQNKIAELEQQLSKFQASVPDVVTIPFGKRIDLTNKKLPPDERLKESYQIYSNDFSFHEDTHPVNTPDEMIKRIQGLLNVIKKKDSKIFELEQQTNTPANAQAEIDKLKEQLDKANTELAAAKTTTTDQTLDWQNMSEHVYPPELHLALMIWQRIYVDNELKDSHITSHGGKFKVIAKKLGLNPDNTLGKRVAMLINTAHSKNKQDELADLLRAIEQLHMPPRKEKTTS</sequence>
<gene>
    <name evidence="2" type="ORF">AS194_11635</name>
</gene>